<feature type="transmembrane region" description="Helical" evidence="1">
    <location>
        <begin position="39"/>
        <end position="60"/>
    </location>
</feature>
<evidence type="ECO:0008006" key="4">
    <source>
        <dbReference type="Google" id="ProtNLM"/>
    </source>
</evidence>
<sequence length="177" mass="17923">MTAIGLLMALWCVGFAVFNIVFEATDRFADGAYADYSSAITVMNWLVVGLKALGAAVALLSVAKRPTFVPPALLAVLVWGVFATLGLYAAGSVVQAVGMVSGLAGGVEQIDTAGVGYVLLFLLAAAGFGILAVSHSRRNGLRKGSAVLGVLGAPAVLGLVLLAVPTLLAALGLMPRP</sequence>
<proteinExistence type="predicted"/>
<keyword evidence="3" id="KW-1185">Reference proteome</keyword>
<dbReference type="RefSeq" id="WP_330093273.1">
    <property type="nucleotide sequence ID" value="NZ_JAUZMY010000020.1"/>
</dbReference>
<keyword evidence="1" id="KW-0812">Transmembrane</keyword>
<gene>
    <name evidence="2" type="ORF">Q8791_19965</name>
</gene>
<evidence type="ECO:0000256" key="1">
    <source>
        <dbReference type="SAM" id="Phobius"/>
    </source>
</evidence>
<dbReference type="Proteomes" id="UP001356095">
    <property type="component" value="Unassembled WGS sequence"/>
</dbReference>
<keyword evidence="1" id="KW-0472">Membrane</keyword>
<dbReference type="EMBL" id="JAUZMY010000020">
    <property type="protein sequence ID" value="MEE2039501.1"/>
    <property type="molecule type" value="Genomic_DNA"/>
</dbReference>
<evidence type="ECO:0000313" key="3">
    <source>
        <dbReference type="Proteomes" id="UP001356095"/>
    </source>
</evidence>
<protein>
    <recommendedName>
        <fullName evidence="4">Integral membrane protein</fullName>
    </recommendedName>
</protein>
<keyword evidence="1" id="KW-1133">Transmembrane helix</keyword>
<feature type="transmembrane region" description="Helical" evidence="1">
    <location>
        <begin position="146"/>
        <end position="174"/>
    </location>
</feature>
<name>A0ABU7KB88_9ACTN</name>
<comment type="caution">
    <text evidence="2">The sequence shown here is derived from an EMBL/GenBank/DDBJ whole genome shotgun (WGS) entry which is preliminary data.</text>
</comment>
<organism evidence="2 3">
    <name type="scientific">Nocardiopsis codii</name>
    <dbReference type="NCBI Taxonomy" id="3065942"/>
    <lineage>
        <taxon>Bacteria</taxon>
        <taxon>Bacillati</taxon>
        <taxon>Actinomycetota</taxon>
        <taxon>Actinomycetes</taxon>
        <taxon>Streptosporangiales</taxon>
        <taxon>Nocardiopsidaceae</taxon>
        <taxon>Nocardiopsis</taxon>
    </lineage>
</organism>
<feature type="transmembrane region" description="Helical" evidence="1">
    <location>
        <begin position="114"/>
        <end position="134"/>
    </location>
</feature>
<reference evidence="2 3" key="1">
    <citation type="submission" date="2023-08" db="EMBL/GenBank/DDBJ databases">
        <authorList>
            <person name="Girao M."/>
            <person name="Carvalho M.F."/>
        </authorList>
    </citation>
    <scope>NUCLEOTIDE SEQUENCE [LARGE SCALE GENOMIC DNA]</scope>
    <source>
        <strain evidence="2 3">CT-R113</strain>
    </source>
</reference>
<feature type="transmembrane region" description="Helical" evidence="1">
    <location>
        <begin position="72"/>
        <end position="94"/>
    </location>
</feature>
<evidence type="ECO:0000313" key="2">
    <source>
        <dbReference type="EMBL" id="MEE2039501.1"/>
    </source>
</evidence>
<accession>A0ABU7KB88</accession>